<dbReference type="EMBL" id="BPRE01000021">
    <property type="protein sequence ID" value="GJE78159.1"/>
    <property type="molecule type" value="Genomic_DNA"/>
</dbReference>
<dbReference type="HAMAP" id="MF_01953">
    <property type="entry name" value="Urease_alpha"/>
    <property type="match status" value="1"/>
</dbReference>
<dbReference type="InterPro" id="IPR011612">
    <property type="entry name" value="Urease_alpha_N_dom"/>
</dbReference>
<dbReference type="InterPro" id="IPR050112">
    <property type="entry name" value="Urease_alpha_subunit"/>
</dbReference>
<dbReference type="CDD" id="cd00375">
    <property type="entry name" value="Urease_alpha"/>
    <property type="match status" value="1"/>
</dbReference>
<feature type="binding site" evidence="5">
    <location>
        <position position="158"/>
    </location>
    <ligand>
        <name>Ni(2+)</name>
        <dbReference type="ChEBI" id="CHEBI:49786"/>
        <label>1</label>
    </ligand>
</feature>
<feature type="binding site" evidence="5">
    <location>
        <position position="265"/>
    </location>
    <ligand>
        <name>Ni(2+)</name>
        <dbReference type="ChEBI" id="CHEBI:49786"/>
        <label>2</label>
    </ligand>
</feature>
<dbReference type="PANTHER" id="PTHR43440:SF1">
    <property type="entry name" value="UREASE"/>
    <property type="match status" value="1"/>
</dbReference>
<dbReference type="SUPFAM" id="SSF51338">
    <property type="entry name" value="Composite domain of metallo-dependent hydrolases"/>
    <property type="match status" value="1"/>
</dbReference>
<evidence type="ECO:0000256" key="9">
    <source>
        <dbReference type="RuleBase" id="RU004158"/>
    </source>
</evidence>
<comment type="similarity">
    <text evidence="5 9">Belongs to the metallo-dependent hydrolases superfamily. Urease alpha subunit family.</text>
</comment>
<dbReference type="InterPro" id="IPR006680">
    <property type="entry name" value="Amidohydro-rel"/>
</dbReference>
<comment type="cofactor">
    <cofactor evidence="5 8">
        <name>Ni cation</name>
        <dbReference type="ChEBI" id="CHEBI:25516"/>
    </cofactor>
    <text evidence="5 8">Binds 2 nickel ions per subunit.</text>
</comment>
<dbReference type="Gene3D" id="2.30.40.10">
    <property type="entry name" value="Urease, subunit C, domain 1"/>
    <property type="match status" value="1"/>
</dbReference>
<dbReference type="InterPro" id="IPR017950">
    <property type="entry name" value="Urease_AS"/>
</dbReference>
<comment type="subunit">
    <text evidence="5">Heterotrimer of UreA (gamma), UreB (beta) and UreC (alpha) subunits. Three heterotrimers associate to form the active enzyme.</text>
</comment>
<keyword evidence="3 5" id="KW-0479">Metal-binding</keyword>
<dbReference type="EC" id="3.5.1.5" evidence="5 6"/>
<dbReference type="Proteomes" id="UP001055093">
    <property type="component" value="Unassembled WGS sequence"/>
</dbReference>
<feature type="modified residue" description="N6-carboxylysine" evidence="5">
    <location>
        <position position="236"/>
    </location>
</feature>
<name>A0ABQ4V3N6_9HYPH</name>
<dbReference type="NCBIfam" id="NF009686">
    <property type="entry name" value="PRK13207.1"/>
    <property type="match status" value="1"/>
</dbReference>
<evidence type="ECO:0000313" key="11">
    <source>
        <dbReference type="EMBL" id="GJE78159.1"/>
    </source>
</evidence>
<dbReference type="InterPro" id="IPR005848">
    <property type="entry name" value="Urease_asu"/>
</dbReference>
<dbReference type="InterPro" id="IPR017951">
    <property type="entry name" value="Urease_asu_c"/>
</dbReference>
<feature type="domain" description="Urease" evidence="10">
    <location>
        <begin position="151"/>
        <end position="587"/>
    </location>
</feature>
<sequence>MCWDEPVGQVLRESHGRMVTIPRRDYAALYGPTTGDGVRLADTSLVAVVEHDHAVYGDECLHGGGKTLRDGIGLAPGVTAAQGALDFLLCNVLVIDPVLGIVKGDLGIKDGRIVALGKAGNPAIMDGVDPRLIVSAGTTVRDCEGLIATPGAIDVHVHFDSAGLPDHAIASGITTLLGGSLGPITVGIDSGGPFNTGKMLQAAEAWPVNFGFLGRGNTHRPAALKEQLETGVLGLKIHEDWGAMPAAIDSCLAFADEHDFQVQLHTDTLNESGFVEDTIAAIGGRTIHMYHTEGAGGGHAPDIIRVAGLPHCLPSSTNPTNPYTVNTFDEHLDMTMVCHHLNPALPEDVAFAESRIRAQTIAAEDVLHDIGAISMLGSDSQGMGRIHEVICRTWQLASKMKDQRGALPEEKPGFGDNARIKRYIAKYTINAARTFGIDAHIGSLEPGKMADIVVWRPAFFGIKPELVIKGGFIAWGAMGDSAASLMTCEPMLMRPQWGAFGLAKQGLSACFVHPLAIEGGLRENLGLRKSLLPARGTRTLTKADMLWNDLCPEIRVDPQTFEVFVNGELATCEPARTLPLAQRYMLR</sequence>
<reference evidence="11" key="2">
    <citation type="submission" date="2021-08" db="EMBL/GenBank/DDBJ databases">
        <authorList>
            <person name="Tani A."/>
            <person name="Ola A."/>
            <person name="Ogura Y."/>
            <person name="Katsura K."/>
            <person name="Hayashi T."/>
        </authorList>
    </citation>
    <scope>NUCLEOTIDE SEQUENCE</scope>
    <source>
        <strain evidence="11">DSM 14458</strain>
    </source>
</reference>
<dbReference type="PROSITE" id="PS00145">
    <property type="entry name" value="UREASE_2"/>
    <property type="match status" value="1"/>
</dbReference>
<dbReference type="InterPro" id="IPR032466">
    <property type="entry name" value="Metal_Hydrolase"/>
</dbReference>
<gene>
    <name evidence="5 11" type="primary">ureC</name>
    <name evidence="11" type="ORF">BGCPKDLD_4770</name>
</gene>
<dbReference type="PANTHER" id="PTHR43440">
    <property type="entry name" value="UREASE"/>
    <property type="match status" value="1"/>
</dbReference>
<dbReference type="PRINTS" id="PR01752">
    <property type="entry name" value="UREASE"/>
</dbReference>
<evidence type="ECO:0000256" key="1">
    <source>
        <dbReference type="ARBA" id="ARBA00004897"/>
    </source>
</evidence>
<keyword evidence="5 7" id="KW-0963">Cytoplasm</keyword>
<accession>A0ABQ4V3N6</accession>
<protein>
    <recommendedName>
        <fullName evidence="5 6">Urease subunit alpha</fullName>
        <ecNumber evidence="5 6">3.5.1.5</ecNumber>
    </recommendedName>
    <alternativeName>
        <fullName evidence="5">Urea amidohydrolase subunit alpha</fullName>
    </alternativeName>
</protein>
<keyword evidence="4 5" id="KW-0378">Hydrolase</keyword>
<feature type="active site" description="Proton donor" evidence="5 7">
    <location>
        <position position="339"/>
    </location>
</feature>
<proteinExistence type="inferred from homology"/>
<feature type="binding site" evidence="5">
    <location>
        <position position="291"/>
    </location>
    <ligand>
        <name>Ni(2+)</name>
        <dbReference type="ChEBI" id="CHEBI:49786"/>
        <label>2</label>
    </ligand>
</feature>
<dbReference type="Gene3D" id="3.20.20.140">
    <property type="entry name" value="Metal-dependent hydrolases"/>
    <property type="match status" value="1"/>
</dbReference>
<evidence type="ECO:0000259" key="10">
    <source>
        <dbReference type="PROSITE" id="PS51368"/>
    </source>
</evidence>
<comment type="subcellular location">
    <subcellularLocation>
        <location evidence="5 7">Cytoplasm</location>
    </subcellularLocation>
</comment>
<comment type="PTM">
    <text evidence="5">Carboxylation allows a single lysine to coordinate two nickel ions.</text>
</comment>
<feature type="binding site" evidence="5">
    <location>
        <position position="156"/>
    </location>
    <ligand>
        <name>Ni(2+)</name>
        <dbReference type="ChEBI" id="CHEBI:49786"/>
        <label>1</label>
    </ligand>
</feature>
<evidence type="ECO:0000256" key="6">
    <source>
        <dbReference type="NCBIfam" id="TIGR01792"/>
    </source>
</evidence>
<evidence type="ECO:0000256" key="8">
    <source>
        <dbReference type="RuleBase" id="RU000510"/>
    </source>
</evidence>
<dbReference type="PROSITE" id="PS51368">
    <property type="entry name" value="UREASE_3"/>
    <property type="match status" value="1"/>
</dbReference>
<comment type="caution">
    <text evidence="11">The sequence shown here is derived from an EMBL/GenBank/DDBJ whole genome shotgun (WGS) entry which is preliminary data.</text>
</comment>
<feature type="binding site" description="via carbamate group" evidence="5">
    <location>
        <position position="236"/>
    </location>
    <ligand>
        <name>Ni(2+)</name>
        <dbReference type="ChEBI" id="CHEBI:49786"/>
        <label>1</label>
    </ligand>
</feature>
<evidence type="ECO:0000256" key="5">
    <source>
        <dbReference type="HAMAP-Rule" id="MF_01953"/>
    </source>
</evidence>
<keyword evidence="12" id="KW-1185">Reference proteome</keyword>
<comment type="pathway">
    <text evidence="1 5">Nitrogen metabolism; urea degradation; CO(2) and NH(3) from urea (urease route): step 1/1.</text>
</comment>
<feature type="binding site" description="via carbamate group" evidence="5">
    <location>
        <position position="236"/>
    </location>
    <ligand>
        <name>Ni(2+)</name>
        <dbReference type="ChEBI" id="CHEBI:49786"/>
        <label>2</label>
    </ligand>
</feature>
<dbReference type="Pfam" id="PF00449">
    <property type="entry name" value="Urease_alpha"/>
    <property type="match status" value="1"/>
</dbReference>
<evidence type="ECO:0000313" key="12">
    <source>
        <dbReference type="Proteomes" id="UP001055093"/>
    </source>
</evidence>
<dbReference type="NCBIfam" id="TIGR01792">
    <property type="entry name" value="urease_alph"/>
    <property type="match status" value="1"/>
</dbReference>
<dbReference type="Pfam" id="PF01979">
    <property type="entry name" value="Amidohydro_1"/>
    <property type="match status" value="1"/>
</dbReference>
<feature type="binding site" evidence="5 7">
    <location>
        <position position="238"/>
    </location>
    <ligand>
        <name>substrate</name>
    </ligand>
</feature>
<evidence type="ECO:0000256" key="7">
    <source>
        <dbReference type="PROSITE-ProRule" id="PRU00700"/>
    </source>
</evidence>
<dbReference type="SUPFAM" id="SSF51556">
    <property type="entry name" value="Metallo-dependent hydrolases"/>
    <property type="match status" value="1"/>
</dbReference>
<comment type="catalytic activity">
    <reaction evidence="5 8">
        <text>urea + 2 H2O + H(+) = hydrogencarbonate + 2 NH4(+)</text>
        <dbReference type="Rhea" id="RHEA:20557"/>
        <dbReference type="ChEBI" id="CHEBI:15377"/>
        <dbReference type="ChEBI" id="CHEBI:15378"/>
        <dbReference type="ChEBI" id="CHEBI:16199"/>
        <dbReference type="ChEBI" id="CHEBI:17544"/>
        <dbReference type="ChEBI" id="CHEBI:28938"/>
        <dbReference type="EC" id="3.5.1.5"/>
    </reaction>
</comment>
<feature type="binding site" evidence="5">
    <location>
        <position position="379"/>
    </location>
    <ligand>
        <name>Ni(2+)</name>
        <dbReference type="ChEBI" id="CHEBI:49786"/>
        <label>1</label>
    </ligand>
</feature>
<keyword evidence="2 5" id="KW-0533">Nickel</keyword>
<evidence type="ECO:0000256" key="2">
    <source>
        <dbReference type="ARBA" id="ARBA00022596"/>
    </source>
</evidence>
<dbReference type="InterPro" id="IPR011059">
    <property type="entry name" value="Metal-dep_hydrolase_composite"/>
</dbReference>
<organism evidence="11 12">
    <name type="scientific">Methylorubrum suomiense</name>
    <dbReference type="NCBI Taxonomy" id="144191"/>
    <lineage>
        <taxon>Bacteria</taxon>
        <taxon>Pseudomonadati</taxon>
        <taxon>Pseudomonadota</taxon>
        <taxon>Alphaproteobacteria</taxon>
        <taxon>Hyphomicrobiales</taxon>
        <taxon>Methylobacteriaceae</taxon>
        <taxon>Methylorubrum</taxon>
    </lineage>
</organism>
<evidence type="ECO:0000256" key="4">
    <source>
        <dbReference type="ARBA" id="ARBA00022801"/>
    </source>
</evidence>
<evidence type="ECO:0000256" key="3">
    <source>
        <dbReference type="ARBA" id="ARBA00022723"/>
    </source>
</evidence>
<reference evidence="11" key="1">
    <citation type="journal article" date="2021" name="Front. Microbiol.">
        <title>Comprehensive Comparative Genomics and Phenotyping of Methylobacterium Species.</title>
        <authorList>
            <person name="Alessa O."/>
            <person name="Ogura Y."/>
            <person name="Fujitani Y."/>
            <person name="Takami H."/>
            <person name="Hayashi T."/>
            <person name="Sahin N."/>
            <person name="Tani A."/>
        </authorList>
    </citation>
    <scope>NUCLEOTIDE SEQUENCE</scope>
    <source>
        <strain evidence="11">DSM 14458</strain>
    </source>
</reference>